<dbReference type="GO" id="GO:0019878">
    <property type="term" value="P:lysine biosynthetic process via aminoadipic acid"/>
    <property type="evidence" value="ECO:0007669"/>
    <property type="project" value="TreeGrafter"/>
</dbReference>
<dbReference type="EMBL" id="VCLA01000192">
    <property type="protein sequence ID" value="MQT04716.1"/>
    <property type="molecule type" value="Genomic_DNA"/>
</dbReference>
<gene>
    <name evidence="4" type="ORF">FF041_32555</name>
</gene>
<dbReference type="Proteomes" id="UP000419138">
    <property type="component" value="Unassembled WGS sequence"/>
</dbReference>
<dbReference type="PANTHER" id="PTHR12215:SF10">
    <property type="entry name" value="L-AMINOADIPATE-SEMIALDEHYDE DEHYDROGENASE-PHOSPHOPANTETHEINYL TRANSFERASE"/>
    <property type="match status" value="1"/>
</dbReference>
<evidence type="ECO:0000259" key="3">
    <source>
        <dbReference type="Pfam" id="PF01648"/>
    </source>
</evidence>
<dbReference type="InterPro" id="IPR037143">
    <property type="entry name" value="4-PPantetheinyl_Trfase_dom_sf"/>
</dbReference>
<comment type="similarity">
    <text evidence="1">Belongs to the P-Pant transferase superfamily. Gsp/Sfp/HetI/AcpT family.</text>
</comment>
<keyword evidence="2 4" id="KW-0808">Transferase</keyword>
<evidence type="ECO:0000256" key="2">
    <source>
        <dbReference type="ARBA" id="ARBA00022679"/>
    </source>
</evidence>
<dbReference type="RefSeq" id="WP_153525998.1">
    <property type="nucleotide sequence ID" value="NZ_VCLA01000192.1"/>
</dbReference>
<evidence type="ECO:0000256" key="1">
    <source>
        <dbReference type="ARBA" id="ARBA00010990"/>
    </source>
</evidence>
<dbReference type="SUPFAM" id="SSF56214">
    <property type="entry name" value="4'-phosphopantetheinyl transferase"/>
    <property type="match status" value="2"/>
</dbReference>
<dbReference type="AlphaFoldDB" id="A0A646KUN9"/>
<evidence type="ECO:0000313" key="5">
    <source>
        <dbReference type="Proteomes" id="UP000419138"/>
    </source>
</evidence>
<dbReference type="OrthoDB" id="190168at2"/>
<proteinExistence type="inferred from homology"/>
<protein>
    <submittedName>
        <fullName evidence="4">4'-phosphopantetheinyl transferase superfamily protein</fullName>
    </submittedName>
</protein>
<organism evidence="4 5">
    <name type="scientific">Streptomyces jumonjinensis</name>
    <dbReference type="NCBI Taxonomy" id="1945"/>
    <lineage>
        <taxon>Bacteria</taxon>
        <taxon>Bacillati</taxon>
        <taxon>Actinomycetota</taxon>
        <taxon>Actinomycetes</taxon>
        <taxon>Kitasatosporales</taxon>
        <taxon>Streptomycetaceae</taxon>
        <taxon>Streptomyces</taxon>
    </lineage>
</organism>
<dbReference type="Pfam" id="PF01648">
    <property type="entry name" value="ACPS"/>
    <property type="match status" value="1"/>
</dbReference>
<dbReference type="GO" id="GO:0005829">
    <property type="term" value="C:cytosol"/>
    <property type="evidence" value="ECO:0007669"/>
    <property type="project" value="TreeGrafter"/>
</dbReference>
<evidence type="ECO:0000313" key="4">
    <source>
        <dbReference type="EMBL" id="MQT04716.1"/>
    </source>
</evidence>
<sequence>MARTPRLLTPGAPIGPLGLPRAASRLWLADATRRPAVVEELARRVLDETEWDRAAALSRTADRRCYVTAHVALRLLLGAQLGIAADRVRFRREPCPCCGGPHGRPAPADPGVPLHFALSHSGDLALLAFAATPVGVDVQTRGSAEAADEVKGVLHPREEAELAACSEAGRPDAFARVWVRKEAYLKGLGTGLARSPSLDYLGTGTGAVDGPPGWRVEDITVPPGYAAAVAVAVEEPSGLTG</sequence>
<dbReference type="GO" id="GO:0008897">
    <property type="term" value="F:holo-[acyl-carrier-protein] synthase activity"/>
    <property type="evidence" value="ECO:0007669"/>
    <property type="project" value="InterPro"/>
</dbReference>
<accession>A0A646KUN9</accession>
<comment type="caution">
    <text evidence="4">The sequence shown here is derived from an EMBL/GenBank/DDBJ whole genome shotgun (WGS) entry which is preliminary data.</text>
</comment>
<feature type="domain" description="4'-phosphopantetheinyl transferase" evidence="3">
    <location>
        <begin position="133"/>
        <end position="197"/>
    </location>
</feature>
<keyword evidence="5" id="KW-1185">Reference proteome</keyword>
<dbReference type="InterPro" id="IPR008278">
    <property type="entry name" value="4-PPantetheinyl_Trfase_dom"/>
</dbReference>
<dbReference type="Gene3D" id="3.90.470.20">
    <property type="entry name" value="4'-phosphopantetheinyl transferase domain"/>
    <property type="match status" value="2"/>
</dbReference>
<dbReference type="GO" id="GO:0000287">
    <property type="term" value="F:magnesium ion binding"/>
    <property type="evidence" value="ECO:0007669"/>
    <property type="project" value="InterPro"/>
</dbReference>
<name>A0A646KUN9_STRJU</name>
<reference evidence="4 5" key="1">
    <citation type="submission" date="2019-05" db="EMBL/GenBank/DDBJ databases">
        <title>Comparative genomics and metabolomics analyses of clavulanic acid producing Streptomyces species provides insight into specialized metabolism and evolution of beta-lactam biosynthetic gene clusters.</title>
        <authorList>
            <person name="Moore M.A."/>
            <person name="Cruz-Morales P."/>
            <person name="Barona Gomez F."/>
            <person name="Kapil T."/>
        </authorList>
    </citation>
    <scope>NUCLEOTIDE SEQUENCE [LARGE SCALE GENOMIC DNA]</scope>
    <source>
        <strain evidence="4 5">NRRL 5741</strain>
    </source>
</reference>
<dbReference type="InterPro" id="IPR050559">
    <property type="entry name" value="P-Pant_transferase_sf"/>
</dbReference>
<dbReference type="PANTHER" id="PTHR12215">
    <property type="entry name" value="PHOSPHOPANTETHEINE TRANSFERASE"/>
    <property type="match status" value="1"/>
</dbReference>